<dbReference type="InterPro" id="IPR018712">
    <property type="entry name" value="Tle1-like_cat"/>
</dbReference>
<dbReference type="InterPro" id="IPR029058">
    <property type="entry name" value="AB_hydrolase_fold"/>
</dbReference>
<dbReference type="PANTHER" id="PTHR33840:SF1">
    <property type="entry name" value="TLE1 PHOSPHOLIPASE DOMAIN-CONTAINING PROTEIN"/>
    <property type="match status" value="1"/>
</dbReference>
<dbReference type="PANTHER" id="PTHR33840">
    <property type="match status" value="1"/>
</dbReference>
<comment type="caution">
    <text evidence="2">The sequence shown here is derived from an EMBL/GenBank/DDBJ whole genome shotgun (WGS) entry which is preliminary data.</text>
</comment>
<evidence type="ECO:0000259" key="1">
    <source>
        <dbReference type="Pfam" id="PF09994"/>
    </source>
</evidence>
<evidence type="ECO:0000313" key="3">
    <source>
        <dbReference type="Proteomes" id="UP001165069"/>
    </source>
</evidence>
<sequence>MSKQIVFCADGTWNNPNEDENHDQTSDPTNVYKLFVGLDGALSDASLLLADEQEKELQQDGATIQIAKYLHGVGDSRNPIIKLMGGAFGAGIISRIVRGYTFISRNYAPGDAITILGFSRGAYTARALAGLIASQGLLNPALTADHEKAYRCGAEAWYRYRRAALRNPFSLACLGEIIADLPAFLSQGSLKDADLVPVPTLAAVGVWDTVGAMGIPDYDAGQRQDAFRFADTKLSDKVLNGFHAVALDERRDDFVPTLWDPADRIRQVLFPGAHADVGGGYPSANGESGLSDGALKWMAQQLGQVGLTFRPGWLDGIQPNATATAHQPWAALPWCLPGVRLGPRTFPSGLSLDASIQERQSASAVLCEPDRTPAPYRPTNLPA</sequence>
<gene>
    <name evidence="2" type="ORF">GETHLI_17980</name>
</gene>
<proteinExistence type="predicted"/>
<dbReference type="SUPFAM" id="SSF53474">
    <property type="entry name" value="alpha/beta-Hydrolases"/>
    <property type="match status" value="1"/>
</dbReference>
<feature type="domain" description="T6SS Phospholipase effector Tle1-like catalytic" evidence="1">
    <location>
        <begin position="3"/>
        <end position="301"/>
    </location>
</feature>
<dbReference type="Proteomes" id="UP001165069">
    <property type="component" value="Unassembled WGS sequence"/>
</dbReference>
<dbReference type="Pfam" id="PF09994">
    <property type="entry name" value="T6SS_Tle1-like_cat"/>
    <property type="match status" value="1"/>
</dbReference>
<organism evidence="2 3">
    <name type="scientific">Geothrix limicola</name>
    <dbReference type="NCBI Taxonomy" id="2927978"/>
    <lineage>
        <taxon>Bacteria</taxon>
        <taxon>Pseudomonadati</taxon>
        <taxon>Acidobacteriota</taxon>
        <taxon>Holophagae</taxon>
        <taxon>Holophagales</taxon>
        <taxon>Holophagaceae</taxon>
        <taxon>Geothrix</taxon>
    </lineage>
</organism>
<reference evidence="2 3" key="1">
    <citation type="journal article" date="2023" name="Antonie Van Leeuwenhoek">
        <title>Mesoterricola silvestris gen. nov., sp. nov., Mesoterricola sediminis sp. nov., Geothrix oryzae sp. nov., Geothrix edaphica sp. nov., Geothrix rubra sp. nov., and Geothrix limicola sp. nov., six novel members of Acidobacteriota isolated from soils.</title>
        <authorList>
            <person name="Itoh H."/>
            <person name="Sugisawa Y."/>
            <person name="Mise K."/>
            <person name="Xu Z."/>
            <person name="Kuniyasu M."/>
            <person name="Ushijima N."/>
            <person name="Kawano K."/>
            <person name="Kobayashi E."/>
            <person name="Shiratori Y."/>
            <person name="Masuda Y."/>
            <person name="Senoo K."/>
        </authorList>
    </citation>
    <scope>NUCLEOTIDE SEQUENCE [LARGE SCALE GENOMIC DNA]</scope>
    <source>
        <strain evidence="2 3">Red804</strain>
    </source>
</reference>
<protein>
    <recommendedName>
        <fullName evidence="1">T6SS Phospholipase effector Tle1-like catalytic domain-containing protein</fullName>
    </recommendedName>
</protein>
<evidence type="ECO:0000313" key="2">
    <source>
        <dbReference type="EMBL" id="GLH73296.1"/>
    </source>
</evidence>
<accession>A0ABQ5QFT7</accession>
<name>A0ABQ5QFT7_9BACT</name>
<dbReference type="RefSeq" id="WP_285574200.1">
    <property type="nucleotide sequence ID" value="NZ_BSDE01000003.1"/>
</dbReference>
<keyword evidence="3" id="KW-1185">Reference proteome</keyword>
<dbReference type="EMBL" id="BSDE01000003">
    <property type="protein sequence ID" value="GLH73296.1"/>
    <property type="molecule type" value="Genomic_DNA"/>
</dbReference>